<dbReference type="SUPFAM" id="SSF88946">
    <property type="entry name" value="Sigma2 domain of RNA polymerase sigma factors"/>
    <property type="match status" value="1"/>
</dbReference>
<comment type="caution">
    <text evidence="7">The sequence shown here is derived from an EMBL/GenBank/DDBJ whole genome shotgun (WGS) entry which is preliminary data.</text>
</comment>
<evidence type="ECO:0000313" key="7">
    <source>
        <dbReference type="EMBL" id="CAG4999876.1"/>
    </source>
</evidence>
<dbReference type="RefSeq" id="WP_215238977.1">
    <property type="nucleotide sequence ID" value="NZ_CAJRAF010000002.1"/>
</dbReference>
<dbReference type="GO" id="GO:0016987">
    <property type="term" value="F:sigma factor activity"/>
    <property type="evidence" value="ECO:0007669"/>
    <property type="project" value="UniProtKB-KW"/>
</dbReference>
<accession>A0A916JDX3</accession>
<sequence>MTEPKHFADREEEHHLWKELTEGNEAALAALMRSHYKPLLNYGYKFIKDEEFIKDCIQDTFIEIWNKRKQLSEPDSVRAYLFICLRRKVFRNGSKLKLFRQHDTTFLDETDLSVEFSPEWWMIKEESMAERTRDMANMLNALPRRQREVVYLKYYQELTREEIAGLMAIAPQTVSNLLQMAFDYLRRNGRTTFISLLFSVLMN</sequence>
<keyword evidence="4" id="KW-0804">Transcription</keyword>
<dbReference type="PANTHER" id="PTHR43133">
    <property type="entry name" value="RNA POLYMERASE ECF-TYPE SIGMA FACTO"/>
    <property type="match status" value="1"/>
</dbReference>
<dbReference type="CDD" id="cd06171">
    <property type="entry name" value="Sigma70_r4"/>
    <property type="match status" value="1"/>
</dbReference>
<dbReference type="Pfam" id="PF08281">
    <property type="entry name" value="Sigma70_r4_2"/>
    <property type="match status" value="1"/>
</dbReference>
<dbReference type="GO" id="GO:0006352">
    <property type="term" value="P:DNA-templated transcription initiation"/>
    <property type="evidence" value="ECO:0007669"/>
    <property type="project" value="InterPro"/>
</dbReference>
<dbReference type="Proteomes" id="UP000680038">
    <property type="component" value="Unassembled WGS sequence"/>
</dbReference>
<comment type="similarity">
    <text evidence="1">Belongs to the sigma-70 factor family. ECF subfamily.</text>
</comment>
<dbReference type="InterPro" id="IPR007627">
    <property type="entry name" value="RNA_pol_sigma70_r2"/>
</dbReference>
<dbReference type="InterPro" id="IPR013324">
    <property type="entry name" value="RNA_pol_sigma_r3/r4-like"/>
</dbReference>
<reference evidence="7" key="1">
    <citation type="submission" date="2021-04" db="EMBL/GenBank/DDBJ databases">
        <authorList>
            <person name="Rodrigo-Torres L."/>
            <person name="Arahal R. D."/>
            <person name="Lucena T."/>
        </authorList>
    </citation>
    <scope>NUCLEOTIDE SEQUENCE</scope>
    <source>
        <strain evidence="7">CECT 9275</strain>
    </source>
</reference>
<dbReference type="Pfam" id="PF04542">
    <property type="entry name" value="Sigma70_r2"/>
    <property type="match status" value="1"/>
</dbReference>
<dbReference type="InterPro" id="IPR036388">
    <property type="entry name" value="WH-like_DNA-bd_sf"/>
</dbReference>
<feature type="domain" description="RNA polymerase sigma factor 70 region 4 type 2" evidence="6">
    <location>
        <begin position="135"/>
        <end position="181"/>
    </location>
</feature>
<evidence type="ECO:0000256" key="4">
    <source>
        <dbReference type="ARBA" id="ARBA00023163"/>
    </source>
</evidence>
<dbReference type="AlphaFoldDB" id="A0A916JDX3"/>
<evidence type="ECO:0000259" key="5">
    <source>
        <dbReference type="Pfam" id="PF04542"/>
    </source>
</evidence>
<evidence type="ECO:0000256" key="3">
    <source>
        <dbReference type="ARBA" id="ARBA00023082"/>
    </source>
</evidence>
<dbReference type="NCBIfam" id="TIGR02937">
    <property type="entry name" value="sigma70-ECF"/>
    <property type="match status" value="1"/>
</dbReference>
<proteinExistence type="inferred from homology"/>
<dbReference type="InterPro" id="IPR013325">
    <property type="entry name" value="RNA_pol_sigma_r2"/>
</dbReference>
<dbReference type="InterPro" id="IPR039425">
    <property type="entry name" value="RNA_pol_sigma-70-like"/>
</dbReference>
<dbReference type="InterPro" id="IPR014284">
    <property type="entry name" value="RNA_pol_sigma-70_dom"/>
</dbReference>
<evidence type="ECO:0008006" key="9">
    <source>
        <dbReference type="Google" id="ProtNLM"/>
    </source>
</evidence>
<evidence type="ECO:0000256" key="1">
    <source>
        <dbReference type="ARBA" id="ARBA00010641"/>
    </source>
</evidence>
<evidence type="ECO:0000259" key="6">
    <source>
        <dbReference type="Pfam" id="PF08281"/>
    </source>
</evidence>
<name>A0A916JDX3_9BACT</name>
<dbReference type="SUPFAM" id="SSF88659">
    <property type="entry name" value="Sigma3 and sigma4 domains of RNA polymerase sigma factors"/>
    <property type="match status" value="1"/>
</dbReference>
<keyword evidence="8" id="KW-1185">Reference proteome</keyword>
<evidence type="ECO:0000256" key="2">
    <source>
        <dbReference type="ARBA" id="ARBA00023015"/>
    </source>
</evidence>
<dbReference type="PANTHER" id="PTHR43133:SF46">
    <property type="entry name" value="RNA POLYMERASE SIGMA-70 FACTOR ECF SUBFAMILY"/>
    <property type="match status" value="1"/>
</dbReference>
<gene>
    <name evidence="7" type="ORF">DYBT9275_02333</name>
</gene>
<dbReference type="InterPro" id="IPR013249">
    <property type="entry name" value="RNA_pol_sigma70_r4_t2"/>
</dbReference>
<dbReference type="GO" id="GO:0003677">
    <property type="term" value="F:DNA binding"/>
    <property type="evidence" value="ECO:0007669"/>
    <property type="project" value="InterPro"/>
</dbReference>
<evidence type="ECO:0000313" key="8">
    <source>
        <dbReference type="Proteomes" id="UP000680038"/>
    </source>
</evidence>
<feature type="domain" description="RNA polymerase sigma-70 region 2" evidence="5">
    <location>
        <begin position="31"/>
        <end position="89"/>
    </location>
</feature>
<protein>
    <recommendedName>
        <fullName evidence="9">Sigma-70 family RNA polymerase sigma factor</fullName>
    </recommendedName>
</protein>
<dbReference type="EMBL" id="CAJRAF010000002">
    <property type="protein sequence ID" value="CAG4999876.1"/>
    <property type="molecule type" value="Genomic_DNA"/>
</dbReference>
<keyword evidence="2" id="KW-0805">Transcription regulation</keyword>
<organism evidence="7 8">
    <name type="scientific">Dyadobacter helix</name>
    <dbReference type="NCBI Taxonomy" id="2822344"/>
    <lineage>
        <taxon>Bacteria</taxon>
        <taxon>Pseudomonadati</taxon>
        <taxon>Bacteroidota</taxon>
        <taxon>Cytophagia</taxon>
        <taxon>Cytophagales</taxon>
        <taxon>Spirosomataceae</taxon>
        <taxon>Dyadobacter</taxon>
    </lineage>
</organism>
<dbReference type="Gene3D" id="1.10.1740.10">
    <property type="match status" value="1"/>
</dbReference>
<dbReference type="Gene3D" id="1.10.10.10">
    <property type="entry name" value="Winged helix-like DNA-binding domain superfamily/Winged helix DNA-binding domain"/>
    <property type="match status" value="1"/>
</dbReference>
<keyword evidence="3" id="KW-0731">Sigma factor</keyword>